<protein>
    <recommendedName>
        <fullName evidence="7">HMA domain-containing protein</fullName>
    </recommendedName>
</protein>
<feature type="transmembrane region" description="Helical" evidence="6">
    <location>
        <begin position="91"/>
        <end position="109"/>
    </location>
</feature>
<comment type="subcellular location">
    <subcellularLocation>
        <location evidence="1">Membrane</location>
        <topology evidence="1">Multi-pass membrane protein</topology>
    </subcellularLocation>
</comment>
<dbReference type="InterPro" id="IPR017969">
    <property type="entry name" value="Heavy-metal-associated_CS"/>
</dbReference>
<dbReference type="EMBL" id="LRPC01000012">
    <property type="protein sequence ID" value="KYG75593.1"/>
    <property type="molecule type" value="Genomic_DNA"/>
</dbReference>
<keyword evidence="3" id="KW-0479">Metal-binding</keyword>
<evidence type="ECO:0000313" key="8">
    <source>
        <dbReference type="EMBL" id="KYG75593.1"/>
    </source>
</evidence>
<evidence type="ECO:0000259" key="7">
    <source>
        <dbReference type="PROSITE" id="PS50846"/>
    </source>
</evidence>
<evidence type="ECO:0000256" key="2">
    <source>
        <dbReference type="ARBA" id="ARBA00022692"/>
    </source>
</evidence>
<dbReference type="Pfam" id="PF00403">
    <property type="entry name" value="HMA"/>
    <property type="match status" value="1"/>
</dbReference>
<accession>A0A150XA58</accession>
<keyword evidence="2 6" id="KW-0812">Transmembrane</keyword>
<sequence>MKKQITITGMTCEGCKAKVTRNIQKLKGVKSVEIDLTNGKTIIDSDALYSETEIQDAIGRDSKYQIVRQEPISSIKPEEEQKSFFSTYKPLLLIAFFIILISTLTQYPFDSFNGRLWMRHFMAGFFIVFSFFKLLNIQGFSNSYKMYDIIAKKWSHWGKIYPFVELALGIAYLINIYPTTTNLITVIVLGASSIGVIKSNLDKKKIKCACLGDVFNLPMSKVTIIEDVTMVAMAAVMLL</sequence>
<dbReference type="SUPFAM" id="SSF55008">
    <property type="entry name" value="HMA, heavy metal-associated domain"/>
    <property type="match status" value="1"/>
</dbReference>
<organism evidence="8 9">
    <name type="scientific">Roseivirga spongicola</name>
    <dbReference type="NCBI Taxonomy" id="333140"/>
    <lineage>
        <taxon>Bacteria</taxon>
        <taxon>Pseudomonadati</taxon>
        <taxon>Bacteroidota</taxon>
        <taxon>Cytophagia</taxon>
        <taxon>Cytophagales</taxon>
        <taxon>Roseivirgaceae</taxon>
        <taxon>Roseivirga</taxon>
    </lineage>
</organism>
<keyword evidence="9" id="KW-1185">Reference proteome</keyword>
<dbReference type="InterPro" id="IPR009908">
    <property type="entry name" value="Methylamine_util_MauE"/>
</dbReference>
<evidence type="ECO:0000256" key="4">
    <source>
        <dbReference type="ARBA" id="ARBA00022989"/>
    </source>
</evidence>
<dbReference type="Pfam" id="PF07291">
    <property type="entry name" value="MauE"/>
    <property type="match status" value="1"/>
</dbReference>
<evidence type="ECO:0000256" key="1">
    <source>
        <dbReference type="ARBA" id="ARBA00004141"/>
    </source>
</evidence>
<dbReference type="OrthoDB" id="1521937at2"/>
<dbReference type="PROSITE" id="PS50846">
    <property type="entry name" value="HMA_2"/>
    <property type="match status" value="1"/>
</dbReference>
<evidence type="ECO:0000256" key="3">
    <source>
        <dbReference type="ARBA" id="ARBA00022723"/>
    </source>
</evidence>
<dbReference type="Proteomes" id="UP000075606">
    <property type="component" value="Unassembled WGS sequence"/>
</dbReference>
<keyword evidence="4 6" id="KW-1133">Transmembrane helix</keyword>
<dbReference type="Gene3D" id="3.30.70.100">
    <property type="match status" value="1"/>
</dbReference>
<dbReference type="AlphaFoldDB" id="A0A150XA58"/>
<keyword evidence="5 6" id="KW-0472">Membrane</keyword>
<dbReference type="InterPro" id="IPR006121">
    <property type="entry name" value="HMA_dom"/>
</dbReference>
<feature type="transmembrane region" description="Helical" evidence="6">
    <location>
        <begin position="183"/>
        <end position="201"/>
    </location>
</feature>
<dbReference type="GO" id="GO:0016020">
    <property type="term" value="C:membrane"/>
    <property type="evidence" value="ECO:0007669"/>
    <property type="project" value="UniProtKB-SubCell"/>
</dbReference>
<feature type="transmembrane region" description="Helical" evidence="6">
    <location>
        <begin position="160"/>
        <end position="177"/>
    </location>
</feature>
<evidence type="ECO:0000256" key="6">
    <source>
        <dbReference type="SAM" id="Phobius"/>
    </source>
</evidence>
<reference evidence="8 9" key="1">
    <citation type="submission" date="2016-01" db="EMBL/GenBank/DDBJ databases">
        <title>Genome sequencing of Roseivirga spongicola UST030701-084.</title>
        <authorList>
            <person name="Selvaratnam C."/>
            <person name="Thevarajoo S."/>
            <person name="Goh K.M."/>
            <person name="Ee R."/>
            <person name="Chan K.-G."/>
            <person name="Chong C.S."/>
        </authorList>
    </citation>
    <scope>NUCLEOTIDE SEQUENCE [LARGE SCALE GENOMIC DNA]</scope>
    <source>
        <strain evidence="8 9">UST030701-084</strain>
    </source>
</reference>
<dbReference type="GO" id="GO:0046872">
    <property type="term" value="F:metal ion binding"/>
    <property type="evidence" value="ECO:0007669"/>
    <property type="project" value="UniProtKB-KW"/>
</dbReference>
<name>A0A150XA58_9BACT</name>
<feature type="transmembrane region" description="Helical" evidence="6">
    <location>
        <begin position="121"/>
        <end position="140"/>
    </location>
</feature>
<comment type="caution">
    <text evidence="8">The sequence shown here is derived from an EMBL/GenBank/DDBJ whole genome shotgun (WGS) entry which is preliminary data.</text>
</comment>
<evidence type="ECO:0000313" key="9">
    <source>
        <dbReference type="Proteomes" id="UP000075606"/>
    </source>
</evidence>
<feature type="domain" description="HMA" evidence="7">
    <location>
        <begin position="1"/>
        <end position="67"/>
    </location>
</feature>
<dbReference type="STRING" id="333140.AWW68_07085"/>
<evidence type="ECO:0000256" key="5">
    <source>
        <dbReference type="ARBA" id="ARBA00023136"/>
    </source>
</evidence>
<gene>
    <name evidence="8" type="ORF">AWW68_07085</name>
</gene>
<dbReference type="InterPro" id="IPR036163">
    <property type="entry name" value="HMA_dom_sf"/>
</dbReference>
<dbReference type="CDD" id="cd00371">
    <property type="entry name" value="HMA"/>
    <property type="match status" value="1"/>
</dbReference>
<dbReference type="RefSeq" id="WP_068219119.1">
    <property type="nucleotide sequence ID" value="NZ_CP139724.1"/>
</dbReference>
<dbReference type="PROSITE" id="PS01047">
    <property type="entry name" value="HMA_1"/>
    <property type="match status" value="1"/>
</dbReference>
<dbReference type="GO" id="GO:0030416">
    <property type="term" value="P:methylamine metabolic process"/>
    <property type="evidence" value="ECO:0007669"/>
    <property type="project" value="InterPro"/>
</dbReference>
<proteinExistence type="predicted"/>